<organism evidence="10 11">
    <name type="scientific">Histophilus somni</name>
    <name type="common">Haemophilus somnus</name>
    <dbReference type="NCBI Taxonomy" id="731"/>
    <lineage>
        <taxon>Bacteria</taxon>
        <taxon>Pseudomonadati</taxon>
        <taxon>Pseudomonadota</taxon>
        <taxon>Gammaproteobacteria</taxon>
        <taxon>Pasteurellales</taxon>
        <taxon>Pasteurellaceae</taxon>
        <taxon>Histophilus</taxon>
    </lineage>
</organism>
<evidence type="ECO:0000256" key="4">
    <source>
        <dbReference type="ARBA" id="ARBA00022692"/>
    </source>
</evidence>
<dbReference type="CDD" id="cd06550">
    <property type="entry name" value="TM_ABC_iron-siderophores_like"/>
    <property type="match status" value="1"/>
</dbReference>
<dbReference type="PANTHER" id="PTHR30477:SF13">
    <property type="entry name" value="IRON TRANSPORT SYSTEM MEMBRANE PROTEIN HI_0360-RELATED"/>
    <property type="match status" value="1"/>
</dbReference>
<proteinExistence type="inferred from homology"/>
<dbReference type="FunFam" id="1.10.3470.10:FF:000003">
    <property type="entry name" value="Iron ABC transporter permease SitD"/>
    <property type="match status" value="1"/>
</dbReference>
<evidence type="ECO:0000256" key="2">
    <source>
        <dbReference type="ARBA" id="ARBA00008034"/>
    </source>
</evidence>
<keyword evidence="3" id="KW-0408">Iron</keyword>
<dbReference type="SUPFAM" id="SSF81345">
    <property type="entry name" value="ABC transporter involved in vitamin B12 uptake, BtuC"/>
    <property type="match status" value="1"/>
</dbReference>
<sequence>MLELLLEPFSYDFMFKAIVVSGAIGAVCAFLSAYLMLKGWSLIGDALSHAVVPGVAIAYALALPYAVGAFFSGLLATIAILAVKYVTKLKEDAVIGFIFTSFFALGLLIISINPTSVNVQSIVLGNILGIADEDMIQVAIILGISFVLLLLFWKDLMLVFFDEIQAKAVGISPLKFKILFFTLLSACIVTALQGVGAILVIAMVITPGATAYLLTDRFDRLLIISILLGGTTSSLGAYLSYFADSATGGFIVSLQTFIFLLAFFFAPKYGLIPRKRSTQKAVTSSPNLANQEKPNV</sequence>
<feature type="transmembrane region" description="Helical" evidence="9">
    <location>
        <begin position="135"/>
        <end position="153"/>
    </location>
</feature>
<keyword evidence="6 9" id="KW-0472">Membrane</keyword>
<accession>A0A9Q7E523</accession>
<evidence type="ECO:0000256" key="8">
    <source>
        <dbReference type="RuleBase" id="RU003943"/>
    </source>
</evidence>
<protein>
    <submittedName>
        <fullName evidence="10">Metal ABC transporter permease</fullName>
    </submittedName>
</protein>
<feature type="transmembrane region" description="Helical" evidence="9">
    <location>
        <begin position="247"/>
        <end position="266"/>
    </location>
</feature>
<dbReference type="EMBL" id="CP066558">
    <property type="protein sequence ID" value="QQF82668.1"/>
    <property type="molecule type" value="Genomic_DNA"/>
</dbReference>
<comment type="subcellular location">
    <subcellularLocation>
        <location evidence="8">Cell membrane</location>
        <topology evidence="8">Multi-pass membrane protein</topology>
    </subcellularLocation>
    <subcellularLocation>
        <location evidence="1">Membrane</location>
        <topology evidence="1">Multi-pass membrane protein</topology>
    </subcellularLocation>
</comment>
<dbReference type="OrthoDB" id="9804300at2"/>
<dbReference type="GO" id="GO:0006826">
    <property type="term" value="P:iron ion transport"/>
    <property type="evidence" value="ECO:0007669"/>
    <property type="project" value="UniProtKB-KW"/>
</dbReference>
<evidence type="ECO:0000256" key="1">
    <source>
        <dbReference type="ARBA" id="ARBA00004141"/>
    </source>
</evidence>
<dbReference type="Proteomes" id="UP000595373">
    <property type="component" value="Chromosome"/>
</dbReference>
<comment type="similarity">
    <text evidence="2 8">Belongs to the ABC-3 integral membrane protein family.</text>
</comment>
<dbReference type="RefSeq" id="WP_075293639.1">
    <property type="nucleotide sequence ID" value="NZ_CP018802.1"/>
</dbReference>
<evidence type="ECO:0000256" key="9">
    <source>
        <dbReference type="SAM" id="Phobius"/>
    </source>
</evidence>
<keyword evidence="3" id="KW-0406">Ion transport</keyword>
<feature type="transmembrane region" description="Helical" evidence="9">
    <location>
        <begin position="221"/>
        <end position="241"/>
    </location>
</feature>
<feature type="transmembrane region" description="Helical" evidence="9">
    <location>
        <begin position="93"/>
        <end position="115"/>
    </location>
</feature>
<dbReference type="GO" id="GO:0071281">
    <property type="term" value="P:cellular response to iron ion"/>
    <property type="evidence" value="ECO:0007669"/>
    <property type="project" value="UniProtKB-ARBA"/>
</dbReference>
<evidence type="ECO:0000313" key="11">
    <source>
        <dbReference type="Proteomes" id="UP000595373"/>
    </source>
</evidence>
<dbReference type="GO" id="GO:0055085">
    <property type="term" value="P:transmembrane transport"/>
    <property type="evidence" value="ECO:0007669"/>
    <property type="project" value="InterPro"/>
</dbReference>
<keyword evidence="8" id="KW-0813">Transport</keyword>
<dbReference type="Pfam" id="PF00950">
    <property type="entry name" value="ABC-3"/>
    <property type="match status" value="1"/>
</dbReference>
<dbReference type="InterPro" id="IPR037294">
    <property type="entry name" value="ABC_BtuC-like"/>
</dbReference>
<feature type="transmembrane region" description="Helical" evidence="9">
    <location>
        <begin position="42"/>
        <end position="61"/>
    </location>
</feature>
<dbReference type="GO" id="GO:0043190">
    <property type="term" value="C:ATP-binding cassette (ABC) transporter complex"/>
    <property type="evidence" value="ECO:0007669"/>
    <property type="project" value="InterPro"/>
</dbReference>
<name>A0A9Q7E523_HISSO</name>
<evidence type="ECO:0000256" key="5">
    <source>
        <dbReference type="ARBA" id="ARBA00022989"/>
    </source>
</evidence>
<dbReference type="Gene3D" id="1.10.3470.10">
    <property type="entry name" value="ABC transporter involved in vitamin B12 uptake, BtuC"/>
    <property type="match status" value="1"/>
</dbReference>
<evidence type="ECO:0000256" key="7">
    <source>
        <dbReference type="ARBA" id="ARBA00055290"/>
    </source>
</evidence>
<comment type="function">
    <text evidence="7">Part of an ATP-driven transport system HI_0359/HI_0360/HI_0361/HI_0362 for iron.</text>
</comment>
<feature type="transmembrane region" description="Helical" evidence="9">
    <location>
        <begin position="197"/>
        <end position="214"/>
    </location>
</feature>
<keyword evidence="11" id="KW-1185">Reference proteome</keyword>
<dbReference type="PANTHER" id="PTHR30477">
    <property type="entry name" value="ABC-TRANSPORTER METAL-BINDING PROTEIN"/>
    <property type="match status" value="1"/>
</dbReference>
<keyword evidence="4 8" id="KW-0812">Transmembrane</keyword>
<dbReference type="GO" id="GO:0010043">
    <property type="term" value="P:response to zinc ion"/>
    <property type="evidence" value="ECO:0007669"/>
    <property type="project" value="TreeGrafter"/>
</dbReference>
<dbReference type="AlphaFoldDB" id="A0A9Q7E523"/>
<feature type="transmembrane region" description="Helical" evidence="9">
    <location>
        <begin position="174"/>
        <end position="191"/>
    </location>
</feature>
<keyword evidence="3" id="KW-0410">Iron transport</keyword>
<reference evidence="10 11" key="1">
    <citation type="submission" date="2020-12" db="EMBL/GenBank/DDBJ databases">
        <title>ASc-MMNZ-VFA-070.</title>
        <authorList>
            <person name="Schryvers A."/>
            <person name="Mostafa Nazari M."/>
            <person name="Farshchi Andisi V."/>
            <person name="Timsit E."/>
            <person name="Walter Morck D."/>
        </authorList>
    </citation>
    <scope>NUCLEOTIDE SEQUENCE [LARGE SCALE GENOMIC DNA]</scope>
    <source>
        <strain evidence="10 11">ASc-MMNZ-VFA-070</strain>
    </source>
</reference>
<gene>
    <name evidence="10" type="ORF">JFL49_01740</name>
</gene>
<dbReference type="InterPro" id="IPR001626">
    <property type="entry name" value="ABC_TroCD"/>
</dbReference>
<keyword evidence="5 9" id="KW-1133">Transmembrane helix</keyword>
<feature type="transmembrane region" description="Helical" evidence="9">
    <location>
        <begin position="13"/>
        <end position="35"/>
    </location>
</feature>
<evidence type="ECO:0000256" key="6">
    <source>
        <dbReference type="ARBA" id="ARBA00023136"/>
    </source>
</evidence>
<evidence type="ECO:0000256" key="3">
    <source>
        <dbReference type="ARBA" id="ARBA00022496"/>
    </source>
</evidence>
<evidence type="ECO:0000313" key="10">
    <source>
        <dbReference type="EMBL" id="QQF82668.1"/>
    </source>
</evidence>